<dbReference type="Proteomes" id="UP000663879">
    <property type="component" value="Unassembled WGS sequence"/>
</dbReference>
<evidence type="ECO:0000259" key="1">
    <source>
        <dbReference type="PROSITE" id="PS50041"/>
    </source>
</evidence>
<dbReference type="Gene3D" id="3.10.100.10">
    <property type="entry name" value="Mannose-Binding Protein A, subunit A"/>
    <property type="match status" value="1"/>
</dbReference>
<dbReference type="InterPro" id="IPR001304">
    <property type="entry name" value="C-type_lectin-like"/>
</dbReference>
<dbReference type="CDD" id="cd00037">
    <property type="entry name" value="CLECT"/>
    <property type="match status" value="1"/>
</dbReference>
<evidence type="ECO:0000313" key="2">
    <source>
        <dbReference type="EMBL" id="CAF1090772.1"/>
    </source>
</evidence>
<organism evidence="2 3">
    <name type="scientific">Brachionus calyciflorus</name>
    <dbReference type="NCBI Taxonomy" id="104777"/>
    <lineage>
        <taxon>Eukaryota</taxon>
        <taxon>Metazoa</taxon>
        <taxon>Spiralia</taxon>
        <taxon>Gnathifera</taxon>
        <taxon>Rotifera</taxon>
        <taxon>Eurotatoria</taxon>
        <taxon>Monogononta</taxon>
        <taxon>Pseudotrocha</taxon>
        <taxon>Ploima</taxon>
        <taxon>Brachionidae</taxon>
        <taxon>Brachionus</taxon>
    </lineage>
</organism>
<dbReference type="SUPFAM" id="SSF56436">
    <property type="entry name" value="C-type lectin-like"/>
    <property type="match status" value="1"/>
</dbReference>
<protein>
    <recommendedName>
        <fullName evidence="1">C-type lectin domain-containing protein</fullName>
    </recommendedName>
</protein>
<sequence>MIFRTFNYNFGLGLFLSLATFTQSIDLISDLFQLKNFTITNNNSLILQMTTGNKFLCLQKCSINSYCLYAQYETYNCNLYAQNAKNNLISSIDKKFNEKKNFIFQEEQSDNSNQNISYGTCSNSSEFWSLKTNSCEPCKSGFVKYSEVPYLCYNHTVGKTFAQSKSYCETKGGVLFMPKTKQERDFFRKIFPYKKAYVNSMITKRGEQFKWPDGTNVNGFDWFQPDNFGWPLSLNENCLMINWYGFLHDVTDNRIFDLTICQHD</sequence>
<accession>A0A814NAA0</accession>
<keyword evidence="3" id="KW-1185">Reference proteome</keyword>
<dbReference type="PROSITE" id="PS50041">
    <property type="entry name" value="C_TYPE_LECTIN_2"/>
    <property type="match status" value="1"/>
</dbReference>
<evidence type="ECO:0000313" key="3">
    <source>
        <dbReference type="Proteomes" id="UP000663879"/>
    </source>
</evidence>
<comment type="caution">
    <text evidence="2">The sequence shown here is derived from an EMBL/GenBank/DDBJ whole genome shotgun (WGS) entry which is preliminary data.</text>
</comment>
<dbReference type="InterPro" id="IPR016187">
    <property type="entry name" value="CTDL_fold"/>
</dbReference>
<gene>
    <name evidence="2" type="ORF">OXX778_LOCUS20658</name>
</gene>
<reference evidence="2" key="1">
    <citation type="submission" date="2021-02" db="EMBL/GenBank/DDBJ databases">
        <authorList>
            <person name="Nowell W R."/>
        </authorList>
    </citation>
    <scope>NUCLEOTIDE SEQUENCE</scope>
    <source>
        <strain evidence="2">Ploen Becks lab</strain>
    </source>
</reference>
<dbReference type="SMART" id="SM00034">
    <property type="entry name" value="CLECT"/>
    <property type="match status" value="1"/>
</dbReference>
<dbReference type="AlphaFoldDB" id="A0A814NAA0"/>
<dbReference type="EMBL" id="CAJNOC010007034">
    <property type="protein sequence ID" value="CAF1090772.1"/>
    <property type="molecule type" value="Genomic_DNA"/>
</dbReference>
<feature type="domain" description="C-type lectin" evidence="1">
    <location>
        <begin position="152"/>
        <end position="243"/>
    </location>
</feature>
<name>A0A814NAA0_9BILA</name>
<dbReference type="InterPro" id="IPR016186">
    <property type="entry name" value="C-type_lectin-like/link_sf"/>
</dbReference>
<dbReference type="Pfam" id="PF00059">
    <property type="entry name" value="Lectin_C"/>
    <property type="match status" value="1"/>
</dbReference>
<proteinExistence type="predicted"/>